<dbReference type="RefSeq" id="WP_039835702.1">
    <property type="nucleotide sequence ID" value="NZ_CP021780.1"/>
</dbReference>
<reference evidence="1 2" key="1">
    <citation type="submission" date="2017-06" db="EMBL/GenBank/DDBJ databases">
        <title>Complete genome sequence of Paenibacillus donghaensis KCTC 13049T isolated from East Sea sediment, South Korea.</title>
        <authorList>
            <person name="Jung B.K."/>
            <person name="Hong S.-J."/>
            <person name="Shin J.-H."/>
        </authorList>
    </citation>
    <scope>NUCLEOTIDE SEQUENCE [LARGE SCALE GENOMIC DNA]</scope>
    <source>
        <strain evidence="1 2">KCTC 13049</strain>
    </source>
</reference>
<gene>
    <name evidence="1" type="ORF">B9T62_22920</name>
</gene>
<organism evidence="1 2">
    <name type="scientific">Paenibacillus donghaensis</name>
    <dbReference type="NCBI Taxonomy" id="414771"/>
    <lineage>
        <taxon>Bacteria</taxon>
        <taxon>Bacillati</taxon>
        <taxon>Bacillota</taxon>
        <taxon>Bacilli</taxon>
        <taxon>Bacillales</taxon>
        <taxon>Paenibacillaceae</taxon>
        <taxon>Paenibacillus</taxon>
    </lineage>
</organism>
<protein>
    <submittedName>
        <fullName evidence="1">Uncharacterized protein</fullName>
    </submittedName>
</protein>
<evidence type="ECO:0000313" key="2">
    <source>
        <dbReference type="Proteomes" id="UP000249890"/>
    </source>
</evidence>
<evidence type="ECO:0000313" key="1">
    <source>
        <dbReference type="EMBL" id="ASA23405.1"/>
    </source>
</evidence>
<proteinExistence type="predicted"/>
<dbReference type="AlphaFoldDB" id="A0A2Z2KH60"/>
<keyword evidence="2" id="KW-1185">Reference proteome</keyword>
<dbReference type="OrthoDB" id="1848927at2"/>
<accession>A0A2Z2KH60</accession>
<name>A0A2Z2KH60_9BACL</name>
<dbReference type="EMBL" id="CP021780">
    <property type="protein sequence ID" value="ASA23405.1"/>
    <property type="molecule type" value="Genomic_DNA"/>
</dbReference>
<sequence length="112" mass="12647">MTQDSQTLYIPMGVKPEAEWFPGFGKQQLGQSFIGSLLTVFLALLLWLINGSVPMALVTFLTGVSASVMMTTKDRNNLAVLDQVRFMVRFAKSQKVYPYRSLPEWPSQEDQL</sequence>
<dbReference type="KEGG" id="pdh:B9T62_22920"/>
<dbReference type="Proteomes" id="UP000249890">
    <property type="component" value="Chromosome"/>
</dbReference>